<evidence type="ECO:0000256" key="8">
    <source>
        <dbReference type="ARBA" id="ARBA00049185"/>
    </source>
</evidence>
<proteinExistence type="inferred from homology"/>
<organism evidence="10 11">
    <name type="scientific">Neoaquamicrobium microcysteis</name>
    <dbReference type="NCBI Taxonomy" id="2682781"/>
    <lineage>
        <taxon>Bacteria</taxon>
        <taxon>Pseudomonadati</taxon>
        <taxon>Pseudomonadota</taxon>
        <taxon>Alphaproteobacteria</taxon>
        <taxon>Hyphomicrobiales</taxon>
        <taxon>Phyllobacteriaceae</taxon>
        <taxon>Neoaquamicrobium</taxon>
    </lineage>
</organism>
<dbReference type="PANTHER" id="PTHR46383">
    <property type="entry name" value="ASPARTATE AMINOTRANSFERASE"/>
    <property type="match status" value="1"/>
</dbReference>
<evidence type="ECO:0000256" key="7">
    <source>
        <dbReference type="ARBA" id="ARBA00022898"/>
    </source>
</evidence>
<dbReference type="CDD" id="cd00609">
    <property type="entry name" value="AAT_like"/>
    <property type="match status" value="1"/>
</dbReference>
<dbReference type="InterPro" id="IPR050596">
    <property type="entry name" value="AspAT/PAT-like"/>
</dbReference>
<reference evidence="10 11" key="2">
    <citation type="submission" date="2019-09" db="EMBL/GenBank/DDBJ databases">
        <title>Mesorhizobium sp. MaA-C15 isolated from Microcystis aeruginosa.</title>
        <authorList>
            <person name="Jeong S.E."/>
            <person name="Jin H.M."/>
            <person name="Jeon C.O."/>
        </authorList>
    </citation>
    <scope>NUCLEOTIDE SEQUENCE [LARGE SCALE GENOMIC DNA]</scope>
    <source>
        <strain evidence="10 11">MaA-C15</strain>
    </source>
</reference>
<protein>
    <recommendedName>
        <fullName evidence="4">aspartate transaminase</fullName>
        <ecNumber evidence="4">2.6.1.1</ecNumber>
    </recommendedName>
</protein>
<dbReference type="PANTHER" id="PTHR46383:SF1">
    <property type="entry name" value="ASPARTATE AMINOTRANSFERASE"/>
    <property type="match status" value="1"/>
</dbReference>
<feature type="domain" description="Aminotransferase class I/classII large" evidence="9">
    <location>
        <begin position="36"/>
        <end position="384"/>
    </location>
</feature>
<dbReference type="InterPro" id="IPR015424">
    <property type="entry name" value="PyrdxlP-dep_Trfase"/>
</dbReference>
<dbReference type="Gene3D" id="3.40.640.10">
    <property type="entry name" value="Type I PLP-dependent aspartate aminotransferase-like (Major domain)"/>
    <property type="match status" value="1"/>
</dbReference>
<dbReference type="InterPro" id="IPR015421">
    <property type="entry name" value="PyrdxlP-dep_Trfase_major"/>
</dbReference>
<evidence type="ECO:0000313" key="10">
    <source>
        <dbReference type="EMBL" id="TYR33469.1"/>
    </source>
</evidence>
<evidence type="ECO:0000256" key="4">
    <source>
        <dbReference type="ARBA" id="ARBA00012753"/>
    </source>
</evidence>
<evidence type="ECO:0000256" key="3">
    <source>
        <dbReference type="ARBA" id="ARBA00011738"/>
    </source>
</evidence>
<keyword evidence="5 10" id="KW-0032">Aminotransferase</keyword>
<evidence type="ECO:0000259" key="9">
    <source>
        <dbReference type="Pfam" id="PF00155"/>
    </source>
</evidence>
<evidence type="ECO:0000256" key="1">
    <source>
        <dbReference type="ARBA" id="ARBA00001933"/>
    </source>
</evidence>
<dbReference type="EC" id="2.6.1.1" evidence="4"/>
<dbReference type="EMBL" id="VSZS01000059">
    <property type="protein sequence ID" value="TYR33469.1"/>
    <property type="molecule type" value="Genomic_DNA"/>
</dbReference>
<keyword evidence="7" id="KW-0663">Pyridoxal phosphate</keyword>
<reference evidence="10 11" key="1">
    <citation type="submission" date="2019-08" db="EMBL/GenBank/DDBJ databases">
        <authorList>
            <person name="Seo Y.L."/>
        </authorList>
    </citation>
    <scope>NUCLEOTIDE SEQUENCE [LARGE SCALE GENOMIC DNA]</scope>
    <source>
        <strain evidence="10 11">MaA-C15</strain>
    </source>
</reference>
<keyword evidence="11" id="KW-1185">Reference proteome</keyword>
<dbReference type="InterPro" id="IPR015422">
    <property type="entry name" value="PyrdxlP-dep_Trfase_small"/>
</dbReference>
<dbReference type="RefSeq" id="WP_148914142.1">
    <property type="nucleotide sequence ID" value="NZ_VSZS01000059.1"/>
</dbReference>
<dbReference type="SUPFAM" id="SSF53383">
    <property type="entry name" value="PLP-dependent transferases"/>
    <property type="match status" value="1"/>
</dbReference>
<comment type="subunit">
    <text evidence="3">Homodimer.</text>
</comment>
<name>A0A5D4H0A0_9HYPH</name>
<dbReference type="Gene3D" id="3.90.1150.10">
    <property type="entry name" value="Aspartate Aminotransferase, domain 1"/>
    <property type="match status" value="1"/>
</dbReference>
<keyword evidence="6 10" id="KW-0808">Transferase</keyword>
<dbReference type="GO" id="GO:0004069">
    <property type="term" value="F:L-aspartate:2-oxoglutarate aminotransferase activity"/>
    <property type="evidence" value="ECO:0007669"/>
    <property type="project" value="UniProtKB-EC"/>
</dbReference>
<comment type="cofactor">
    <cofactor evidence="1">
        <name>pyridoxal 5'-phosphate</name>
        <dbReference type="ChEBI" id="CHEBI:597326"/>
    </cofactor>
</comment>
<dbReference type="GO" id="GO:0030170">
    <property type="term" value="F:pyridoxal phosphate binding"/>
    <property type="evidence" value="ECO:0007669"/>
    <property type="project" value="InterPro"/>
</dbReference>
<dbReference type="GO" id="GO:0006520">
    <property type="term" value="P:amino acid metabolic process"/>
    <property type="evidence" value="ECO:0007669"/>
    <property type="project" value="InterPro"/>
</dbReference>
<dbReference type="InterPro" id="IPR004839">
    <property type="entry name" value="Aminotransferase_I/II_large"/>
</dbReference>
<comment type="caution">
    <text evidence="10">The sequence shown here is derived from an EMBL/GenBank/DDBJ whole genome shotgun (WGS) entry which is preliminary data.</text>
</comment>
<sequence length="415" mass="45105">MIVSAAPLSRLALGVQPSPTLEMNRRAAELARLGRDIIPLSLGEPDFHTPEFVKATGMAAIERNFTKYTAADGTADLKEALADKLQRHNSIAVRPEDVVVGGGAKILLVAALLTILDVGDEVIVPAPYWTSYPELITLAGGQPVIIDAEVDDGFKLTPECLRAKIGPRTRALVFNSPVNPTGAVYSRSEIDALASVLREHPDVWVVTDELYEHIYFTDERPASFVAVATDLAGRIITVNGFSKGYCMTGWRLGFAAGPRAVMRPIASLLGQIQGAPSSIAQAAGLAALTGDQTFLEINRQTFRERRDVLVSGLSRIDGLRPHLPDGSFYCFVDCSRWLGSRTARGRLLTSDKDVVDALLNEAEISSVHGAAFGRSPFIRLSFALGVDRIRLGLDRLAKFRETMRASPFSSTFWNR</sequence>
<gene>
    <name evidence="10" type="ORF">FY036_07775</name>
</gene>
<evidence type="ECO:0000256" key="5">
    <source>
        <dbReference type="ARBA" id="ARBA00022576"/>
    </source>
</evidence>
<comment type="catalytic activity">
    <reaction evidence="8">
        <text>L-aspartate + 2-oxoglutarate = oxaloacetate + L-glutamate</text>
        <dbReference type="Rhea" id="RHEA:21824"/>
        <dbReference type="ChEBI" id="CHEBI:16452"/>
        <dbReference type="ChEBI" id="CHEBI:16810"/>
        <dbReference type="ChEBI" id="CHEBI:29985"/>
        <dbReference type="ChEBI" id="CHEBI:29991"/>
        <dbReference type="EC" id="2.6.1.1"/>
    </reaction>
</comment>
<dbReference type="Pfam" id="PF00155">
    <property type="entry name" value="Aminotran_1_2"/>
    <property type="match status" value="1"/>
</dbReference>
<evidence type="ECO:0000256" key="2">
    <source>
        <dbReference type="ARBA" id="ARBA00007441"/>
    </source>
</evidence>
<evidence type="ECO:0000313" key="11">
    <source>
        <dbReference type="Proteomes" id="UP000323258"/>
    </source>
</evidence>
<evidence type="ECO:0000256" key="6">
    <source>
        <dbReference type="ARBA" id="ARBA00022679"/>
    </source>
</evidence>
<comment type="similarity">
    <text evidence="2">Belongs to the class-I pyridoxal-phosphate-dependent aminotransferase family.</text>
</comment>
<dbReference type="Proteomes" id="UP000323258">
    <property type="component" value="Unassembled WGS sequence"/>
</dbReference>
<accession>A0A5D4H0A0</accession>
<dbReference type="OrthoDB" id="9804407at2"/>
<dbReference type="FunFam" id="3.40.640.10:FF:000033">
    <property type="entry name" value="Aspartate aminotransferase"/>
    <property type="match status" value="1"/>
</dbReference>
<dbReference type="AlphaFoldDB" id="A0A5D4H0A0"/>